<dbReference type="Proteomes" id="UP000297454">
    <property type="component" value="Unassembled WGS sequence"/>
</dbReference>
<dbReference type="AlphaFoldDB" id="A0A4R9C391"/>
<reference evidence="3 4" key="1">
    <citation type="submission" date="2019-01" db="EMBL/GenBank/DDBJ databases">
        <title>Draft Genome Sequences of Helcococcus ovis Strains Isolated from the Uterus and Vagina of Dairy Cows with Metritis.</title>
        <authorList>
            <person name="Cunha F."/>
            <person name="Jeon S.J."/>
            <person name="Kutzer P."/>
            <person name="Galvao K.N."/>
        </authorList>
    </citation>
    <scope>NUCLEOTIDE SEQUENCE [LARGE SCALE GENOMIC DNA]</scope>
    <source>
        <strain evidence="3 4">KG-37</strain>
    </source>
</reference>
<keyword evidence="3" id="KW-0482">Metalloprotease</keyword>
<dbReference type="InterPro" id="IPR003675">
    <property type="entry name" value="Rce1/LyrA-like_dom"/>
</dbReference>
<dbReference type="Pfam" id="PF02517">
    <property type="entry name" value="Rce1-like"/>
    <property type="match status" value="1"/>
</dbReference>
<keyword evidence="1" id="KW-0472">Membrane</keyword>
<name>A0A4R9C391_9FIRM</name>
<organism evidence="3 4">
    <name type="scientific">Helcococcus ovis</name>
    <dbReference type="NCBI Taxonomy" id="72026"/>
    <lineage>
        <taxon>Bacteria</taxon>
        <taxon>Bacillati</taxon>
        <taxon>Bacillota</taxon>
        <taxon>Tissierellia</taxon>
        <taxon>Tissierellales</taxon>
        <taxon>Peptoniphilaceae</taxon>
        <taxon>Helcococcus</taxon>
    </lineage>
</organism>
<dbReference type="GO" id="GO:0006508">
    <property type="term" value="P:proteolysis"/>
    <property type="evidence" value="ECO:0007669"/>
    <property type="project" value="UniProtKB-KW"/>
</dbReference>
<evidence type="ECO:0000313" key="3">
    <source>
        <dbReference type="EMBL" id="TFF67728.1"/>
    </source>
</evidence>
<comment type="caution">
    <text evidence="3">The sequence shown here is derived from an EMBL/GenBank/DDBJ whole genome shotgun (WGS) entry which is preliminary data.</text>
</comment>
<feature type="transmembrane region" description="Helical" evidence="1">
    <location>
        <begin position="72"/>
        <end position="89"/>
    </location>
</feature>
<dbReference type="GO" id="GO:0004175">
    <property type="term" value="F:endopeptidase activity"/>
    <property type="evidence" value="ECO:0007669"/>
    <property type="project" value="UniProtKB-ARBA"/>
</dbReference>
<dbReference type="GO" id="GO:0008237">
    <property type="term" value="F:metallopeptidase activity"/>
    <property type="evidence" value="ECO:0007669"/>
    <property type="project" value="UniProtKB-KW"/>
</dbReference>
<accession>A0A4R9C391</accession>
<feature type="transmembrane region" description="Helical" evidence="1">
    <location>
        <begin position="166"/>
        <end position="188"/>
    </location>
</feature>
<protein>
    <submittedName>
        <fullName evidence="3">CPBP family intramembrane metalloprotease</fullName>
    </submittedName>
</protein>
<gene>
    <name evidence="3" type="ORF">EQF91_00160</name>
</gene>
<feature type="domain" description="CAAX prenyl protease 2/Lysostaphin resistance protein A-like" evidence="2">
    <location>
        <begin position="36"/>
        <end position="129"/>
    </location>
</feature>
<keyword evidence="3" id="KW-0378">Hydrolase</keyword>
<evidence type="ECO:0000256" key="1">
    <source>
        <dbReference type="SAM" id="Phobius"/>
    </source>
</evidence>
<evidence type="ECO:0000259" key="2">
    <source>
        <dbReference type="Pfam" id="PF02517"/>
    </source>
</evidence>
<proteinExistence type="predicted"/>
<dbReference type="GO" id="GO:0080120">
    <property type="term" value="P:CAAX-box protein maturation"/>
    <property type="evidence" value="ECO:0007669"/>
    <property type="project" value="UniProtKB-ARBA"/>
</dbReference>
<feature type="transmembrane region" description="Helical" evidence="1">
    <location>
        <begin position="95"/>
        <end position="114"/>
    </location>
</feature>
<sequence>MLFLSILIGFLLNGVSILVAYLNGDIKLTFSMFQPLPLLAIFVAVFIQSSTEEILCRGFVYRRLINGYKSPWVAIIINPIFFAALHITNSGVSPLAIYNLFIYGLLMSLIVYYTDSLWMVMGIHTMWNFTQNIIFGLPNSGLKAEYSIFKLTESTKNITFAYDPSFGVEGTILTVIILTALTVLLYYFGKNGVKNGCEI</sequence>
<dbReference type="PANTHER" id="PTHR39430">
    <property type="entry name" value="MEMBRANE-ASSOCIATED PROTEASE-RELATED"/>
    <property type="match status" value="1"/>
</dbReference>
<dbReference type="EMBL" id="SCFR01000001">
    <property type="protein sequence ID" value="TFF67728.1"/>
    <property type="molecule type" value="Genomic_DNA"/>
</dbReference>
<keyword evidence="1" id="KW-1133">Transmembrane helix</keyword>
<keyword evidence="4" id="KW-1185">Reference proteome</keyword>
<dbReference type="PANTHER" id="PTHR39430:SF1">
    <property type="entry name" value="PROTEASE"/>
    <property type="match status" value="1"/>
</dbReference>
<keyword evidence="1" id="KW-0812">Transmembrane</keyword>
<keyword evidence="3" id="KW-0645">Protease</keyword>
<evidence type="ECO:0000313" key="4">
    <source>
        <dbReference type="Proteomes" id="UP000297454"/>
    </source>
</evidence>